<dbReference type="Gene3D" id="1.10.357.10">
    <property type="entry name" value="Tetracycline Repressor, domain 2"/>
    <property type="match status" value="1"/>
</dbReference>
<protein>
    <submittedName>
        <fullName evidence="4">TetR family transcriptional regulator</fullName>
    </submittedName>
</protein>
<reference evidence="4" key="2">
    <citation type="submission" date="2015-09" db="EMBL/GenBank/DDBJ databases">
        <title>Draft genome sequence of Mycobacterium neoaurum DSM 44074.</title>
        <authorList>
            <person name="Croce O."/>
            <person name="Robert C."/>
            <person name="Raoult D."/>
            <person name="Drancourt M."/>
        </authorList>
    </citation>
    <scope>NUCLEOTIDE SEQUENCE</scope>
    <source>
        <strain evidence="4">DSM 44074</strain>
    </source>
</reference>
<reference evidence="4" key="1">
    <citation type="submission" date="2014-05" db="EMBL/GenBank/DDBJ databases">
        <authorList>
            <person name="Urmite Genomes"/>
        </authorList>
    </citation>
    <scope>NUCLEOTIDE SEQUENCE</scope>
    <source>
        <strain evidence="4">DSM 44074</strain>
    </source>
</reference>
<dbReference type="InterPro" id="IPR036271">
    <property type="entry name" value="Tet_transcr_reg_TetR-rel_C_sf"/>
</dbReference>
<keyword evidence="2" id="KW-0804">Transcription</keyword>
<dbReference type="AlphaFoldDB" id="A0AAV2WEW9"/>
<dbReference type="InterPro" id="IPR004111">
    <property type="entry name" value="Repressor_TetR_C"/>
</dbReference>
<dbReference type="SUPFAM" id="SSF46689">
    <property type="entry name" value="Homeodomain-like"/>
    <property type="match status" value="1"/>
</dbReference>
<evidence type="ECO:0000313" key="4">
    <source>
        <dbReference type="EMBL" id="CDQ42538.1"/>
    </source>
</evidence>
<dbReference type="Gene3D" id="1.10.10.60">
    <property type="entry name" value="Homeodomain-like"/>
    <property type="match status" value="1"/>
</dbReference>
<dbReference type="Pfam" id="PF02909">
    <property type="entry name" value="TetR_C_1"/>
    <property type="match status" value="1"/>
</dbReference>
<dbReference type="InterPro" id="IPR009057">
    <property type="entry name" value="Homeodomain-like_sf"/>
</dbReference>
<name>A0AAV2WEW9_MYCNE</name>
<evidence type="ECO:0000256" key="2">
    <source>
        <dbReference type="ARBA" id="ARBA00023163"/>
    </source>
</evidence>
<proteinExistence type="predicted"/>
<feature type="domain" description="Tetracycline repressor TetR C-terminal" evidence="3">
    <location>
        <begin position="84"/>
        <end position="219"/>
    </location>
</feature>
<sequence length="223" mass="23423">MAGHSNAGVPHRTRGRPAKISRAQIVAATRQIAPQDLSMQTVADALGVSRKALHYYVGDRQGLLSLVVTDRFDTELAGVRLPTDTDWPTVMRSYARSFRAGLIQIGIAVEHTSLRGADAAAALGLAERVIAVLLDAGFAAVDARRALTAIAGIAQTGAANALQASAGQHDYGAETRDALDTAAAKEYPALRSALDGPAPTPLDQFEFELEVMIAGMAALLPRV</sequence>
<gene>
    <name evidence="4" type="ORF">BN1047_00391</name>
</gene>
<dbReference type="SUPFAM" id="SSF48498">
    <property type="entry name" value="Tetracyclin repressor-like, C-terminal domain"/>
    <property type="match status" value="1"/>
</dbReference>
<dbReference type="EMBL" id="LK021337">
    <property type="protein sequence ID" value="CDQ42538.1"/>
    <property type="molecule type" value="Genomic_DNA"/>
</dbReference>
<evidence type="ECO:0000259" key="3">
    <source>
        <dbReference type="Pfam" id="PF02909"/>
    </source>
</evidence>
<organism evidence="4 5">
    <name type="scientific">Mycolicibacterium neoaurum</name>
    <name type="common">Mycobacterium neoaurum</name>
    <dbReference type="NCBI Taxonomy" id="1795"/>
    <lineage>
        <taxon>Bacteria</taxon>
        <taxon>Bacillati</taxon>
        <taxon>Actinomycetota</taxon>
        <taxon>Actinomycetes</taxon>
        <taxon>Mycobacteriales</taxon>
        <taxon>Mycobacteriaceae</taxon>
        <taxon>Mycolicibacterium</taxon>
    </lineage>
</organism>
<evidence type="ECO:0000313" key="5">
    <source>
        <dbReference type="Proteomes" id="UP000028864"/>
    </source>
</evidence>
<dbReference type="GO" id="GO:0045892">
    <property type="term" value="P:negative regulation of DNA-templated transcription"/>
    <property type="evidence" value="ECO:0007669"/>
    <property type="project" value="InterPro"/>
</dbReference>
<accession>A0AAV2WEW9</accession>
<dbReference type="Proteomes" id="UP000028864">
    <property type="component" value="Unassembled WGS sequence"/>
</dbReference>
<evidence type="ECO:0000256" key="1">
    <source>
        <dbReference type="ARBA" id="ARBA00023015"/>
    </source>
</evidence>
<dbReference type="RefSeq" id="WP_030136912.1">
    <property type="nucleotide sequence ID" value="NZ_LK021337.1"/>
</dbReference>
<keyword evidence="1" id="KW-0805">Transcription regulation</keyword>